<evidence type="ECO:0000256" key="3">
    <source>
        <dbReference type="ARBA" id="ARBA00022490"/>
    </source>
</evidence>
<evidence type="ECO:0000256" key="8">
    <source>
        <dbReference type="ARBA" id="ARBA00049348"/>
    </source>
</evidence>
<dbReference type="PROSITE" id="PS00374">
    <property type="entry name" value="MGMT"/>
    <property type="match status" value="1"/>
</dbReference>
<comment type="catalytic activity">
    <reaction evidence="8 9">
        <text>a 6-O-methyl-2'-deoxyguanosine in DNA + L-cysteinyl-[protein] = S-methyl-L-cysteinyl-[protein] + a 2'-deoxyguanosine in DNA</text>
        <dbReference type="Rhea" id="RHEA:24000"/>
        <dbReference type="Rhea" id="RHEA-COMP:10131"/>
        <dbReference type="Rhea" id="RHEA-COMP:10132"/>
        <dbReference type="Rhea" id="RHEA-COMP:11367"/>
        <dbReference type="Rhea" id="RHEA-COMP:11368"/>
        <dbReference type="ChEBI" id="CHEBI:29950"/>
        <dbReference type="ChEBI" id="CHEBI:82612"/>
        <dbReference type="ChEBI" id="CHEBI:85445"/>
        <dbReference type="ChEBI" id="CHEBI:85448"/>
        <dbReference type="EC" id="2.1.1.63"/>
    </reaction>
</comment>
<dbReference type="InterPro" id="IPR036631">
    <property type="entry name" value="MGMT_N_sf"/>
</dbReference>
<evidence type="ECO:0000256" key="4">
    <source>
        <dbReference type="ARBA" id="ARBA00022603"/>
    </source>
</evidence>
<dbReference type="KEGG" id="psty:BFS30_14710"/>
<dbReference type="SUPFAM" id="SSF46767">
    <property type="entry name" value="Methylated DNA-protein cysteine methyltransferase, C-terminal domain"/>
    <property type="match status" value="1"/>
</dbReference>
<dbReference type="InterPro" id="IPR036388">
    <property type="entry name" value="WH-like_DNA-bd_sf"/>
</dbReference>
<comment type="catalytic activity">
    <reaction evidence="1 9">
        <text>a 4-O-methyl-thymidine in DNA + L-cysteinyl-[protein] = a thymidine in DNA + S-methyl-L-cysteinyl-[protein]</text>
        <dbReference type="Rhea" id="RHEA:53428"/>
        <dbReference type="Rhea" id="RHEA-COMP:10131"/>
        <dbReference type="Rhea" id="RHEA-COMP:10132"/>
        <dbReference type="Rhea" id="RHEA-COMP:13555"/>
        <dbReference type="Rhea" id="RHEA-COMP:13556"/>
        <dbReference type="ChEBI" id="CHEBI:29950"/>
        <dbReference type="ChEBI" id="CHEBI:82612"/>
        <dbReference type="ChEBI" id="CHEBI:137386"/>
        <dbReference type="ChEBI" id="CHEBI:137387"/>
        <dbReference type="EC" id="2.1.1.63"/>
    </reaction>
</comment>
<keyword evidence="7 9" id="KW-0234">DNA repair</keyword>
<name>A0A1D7QI04_9SPHI</name>
<evidence type="ECO:0000256" key="5">
    <source>
        <dbReference type="ARBA" id="ARBA00022679"/>
    </source>
</evidence>
<dbReference type="NCBIfam" id="TIGR00589">
    <property type="entry name" value="ogt"/>
    <property type="match status" value="1"/>
</dbReference>
<comment type="function">
    <text evidence="9">Involved in the cellular defense against the biological effects of O6-methylguanine (O6-MeG) and O4-methylthymine (O4-MeT) in DNA. Repairs the methylated nucleobase in DNA by stoichiometrically transferring the methyl group to a cysteine residue in the enzyme. This is a suicide reaction: the enzyme is irreversibly inactivated.</text>
</comment>
<evidence type="ECO:0000256" key="9">
    <source>
        <dbReference type="HAMAP-Rule" id="MF_00772"/>
    </source>
</evidence>
<keyword evidence="3 9" id="KW-0963">Cytoplasm</keyword>
<proteinExistence type="inferred from homology"/>
<dbReference type="InterPro" id="IPR008332">
    <property type="entry name" value="MethylG_MeTrfase_N"/>
</dbReference>
<evidence type="ECO:0000313" key="13">
    <source>
        <dbReference type="Proteomes" id="UP000094313"/>
    </source>
</evidence>
<dbReference type="HAMAP" id="MF_00772">
    <property type="entry name" value="OGT"/>
    <property type="match status" value="1"/>
</dbReference>
<evidence type="ECO:0000313" key="12">
    <source>
        <dbReference type="EMBL" id="AOM78314.1"/>
    </source>
</evidence>
<feature type="domain" description="Methylated-DNA-[protein]-cysteine S-methyltransferase DNA binding" evidence="10">
    <location>
        <begin position="79"/>
        <end position="158"/>
    </location>
</feature>
<dbReference type="InterPro" id="IPR023546">
    <property type="entry name" value="MGMT"/>
</dbReference>
<gene>
    <name evidence="12" type="ORF">BFS30_14710</name>
</gene>
<dbReference type="RefSeq" id="WP_069379979.1">
    <property type="nucleotide sequence ID" value="NZ_CP017141.1"/>
</dbReference>
<keyword evidence="6 9" id="KW-0227">DNA damage</keyword>
<comment type="similarity">
    <text evidence="2 9">Belongs to the MGMT family.</text>
</comment>
<evidence type="ECO:0000256" key="1">
    <source>
        <dbReference type="ARBA" id="ARBA00001286"/>
    </source>
</evidence>
<dbReference type="GO" id="GO:0032259">
    <property type="term" value="P:methylation"/>
    <property type="evidence" value="ECO:0007669"/>
    <property type="project" value="UniProtKB-KW"/>
</dbReference>
<dbReference type="CDD" id="cd06445">
    <property type="entry name" value="ATase"/>
    <property type="match status" value="1"/>
</dbReference>
<evidence type="ECO:0000259" key="11">
    <source>
        <dbReference type="Pfam" id="PF02870"/>
    </source>
</evidence>
<dbReference type="InterPro" id="IPR014048">
    <property type="entry name" value="MethylDNA_cys_MeTrfase_DNA-bd"/>
</dbReference>
<keyword evidence="4 9" id="KW-0489">Methyltransferase</keyword>
<dbReference type="PANTHER" id="PTHR10815">
    <property type="entry name" value="METHYLATED-DNA--PROTEIN-CYSTEINE METHYLTRANSFERASE"/>
    <property type="match status" value="1"/>
</dbReference>
<dbReference type="EMBL" id="CP017141">
    <property type="protein sequence ID" value="AOM78314.1"/>
    <property type="molecule type" value="Genomic_DNA"/>
</dbReference>
<feature type="domain" description="Methylguanine DNA methyltransferase ribonuclease-like" evidence="11">
    <location>
        <begin position="5"/>
        <end position="74"/>
    </location>
</feature>
<evidence type="ECO:0000259" key="10">
    <source>
        <dbReference type="Pfam" id="PF01035"/>
    </source>
</evidence>
<reference evidence="12 13" key="1">
    <citation type="submission" date="2016-08" db="EMBL/GenBank/DDBJ databases">
        <authorList>
            <person name="Seilhamer J.J."/>
        </authorList>
    </citation>
    <scope>NUCLEOTIDE SEQUENCE [LARGE SCALE GENOMIC DNA]</scope>
    <source>
        <strain evidence="12 13">DX4</strain>
    </source>
</reference>
<dbReference type="Proteomes" id="UP000094313">
    <property type="component" value="Chromosome"/>
</dbReference>
<dbReference type="GO" id="GO:0006307">
    <property type="term" value="P:DNA alkylation repair"/>
    <property type="evidence" value="ECO:0007669"/>
    <property type="project" value="UniProtKB-UniRule"/>
</dbReference>
<dbReference type="PANTHER" id="PTHR10815:SF5">
    <property type="entry name" value="METHYLATED-DNA--PROTEIN-CYSTEINE METHYLTRANSFERASE"/>
    <property type="match status" value="1"/>
</dbReference>
<protein>
    <recommendedName>
        <fullName evidence="9">Methylated-DNA--protein-cysteine methyltransferase</fullName>
        <ecNumber evidence="9">2.1.1.63</ecNumber>
    </recommendedName>
    <alternativeName>
        <fullName evidence="9">6-O-methylguanine-DNA methyltransferase</fullName>
        <shortName evidence="9">MGMT</shortName>
    </alternativeName>
    <alternativeName>
        <fullName evidence="9">O-6-methylguanine-DNA-alkyltransferase</fullName>
    </alternativeName>
</protein>
<dbReference type="Pfam" id="PF02870">
    <property type="entry name" value="Methyltransf_1N"/>
    <property type="match status" value="1"/>
</dbReference>
<evidence type="ECO:0000256" key="2">
    <source>
        <dbReference type="ARBA" id="ARBA00008711"/>
    </source>
</evidence>
<dbReference type="InterPro" id="IPR036217">
    <property type="entry name" value="MethylDNA_cys_MeTrfase_DNAb"/>
</dbReference>
<dbReference type="Gene3D" id="1.10.10.10">
    <property type="entry name" value="Winged helix-like DNA-binding domain superfamily/Winged helix DNA-binding domain"/>
    <property type="match status" value="1"/>
</dbReference>
<dbReference type="GO" id="GO:0005737">
    <property type="term" value="C:cytoplasm"/>
    <property type="evidence" value="ECO:0007669"/>
    <property type="project" value="UniProtKB-SubCell"/>
</dbReference>
<dbReference type="SUPFAM" id="SSF53155">
    <property type="entry name" value="Methylated DNA-protein cysteine methyltransferase domain"/>
    <property type="match status" value="1"/>
</dbReference>
<accession>A0A1D7QI04</accession>
<evidence type="ECO:0000256" key="7">
    <source>
        <dbReference type="ARBA" id="ARBA00023204"/>
    </source>
</evidence>
<keyword evidence="5 9" id="KW-0808">Transferase</keyword>
<organism evidence="12 13">
    <name type="scientific">Pedobacter steynii</name>
    <dbReference type="NCBI Taxonomy" id="430522"/>
    <lineage>
        <taxon>Bacteria</taxon>
        <taxon>Pseudomonadati</taxon>
        <taxon>Bacteroidota</taxon>
        <taxon>Sphingobacteriia</taxon>
        <taxon>Sphingobacteriales</taxon>
        <taxon>Sphingobacteriaceae</taxon>
        <taxon>Pedobacter</taxon>
    </lineage>
</organism>
<keyword evidence="13" id="KW-1185">Reference proteome</keyword>
<dbReference type="EC" id="2.1.1.63" evidence="9"/>
<dbReference type="InterPro" id="IPR001497">
    <property type="entry name" value="MethylDNA_cys_MeTrfase_AS"/>
</dbReference>
<sequence length="170" mass="18943">MSNQYCSILQSPLGPVSIFADDQYVQKITFREPSDSDNQADSSTLTENELTKLAVSQLTDYFEGRLKTFTLPLKQSGTAFQQEVWSALLTIGYGVTRSYLQMAKQMNNVLAIRAMAAANGKNNLAIVVPCHRVIGSDGTLVGYAGSLWRKKWLLDHEREVSQQGQMTLKF</sequence>
<comment type="miscellaneous">
    <text evidence="9">This enzyme catalyzes only one turnover and therefore is not strictly catalytic. According to one definition, an enzyme is a biocatalyst that acts repeatedly and over many reaction cycles.</text>
</comment>
<dbReference type="OrthoDB" id="9802228at2"/>
<feature type="active site" description="Nucleophile; methyl group acceptor" evidence="9">
    <location>
        <position position="130"/>
    </location>
</feature>
<dbReference type="AlphaFoldDB" id="A0A1D7QI04"/>
<dbReference type="Gene3D" id="3.30.160.70">
    <property type="entry name" value="Methylated DNA-protein cysteine methyltransferase domain"/>
    <property type="match status" value="1"/>
</dbReference>
<evidence type="ECO:0000256" key="6">
    <source>
        <dbReference type="ARBA" id="ARBA00022763"/>
    </source>
</evidence>
<dbReference type="GO" id="GO:0003908">
    <property type="term" value="F:methylated-DNA-[protein]-cysteine S-methyltransferase activity"/>
    <property type="evidence" value="ECO:0007669"/>
    <property type="project" value="UniProtKB-UniRule"/>
</dbReference>
<comment type="subcellular location">
    <subcellularLocation>
        <location evidence="9">Cytoplasm</location>
    </subcellularLocation>
</comment>
<dbReference type="Pfam" id="PF01035">
    <property type="entry name" value="DNA_binding_1"/>
    <property type="match status" value="1"/>
</dbReference>
<dbReference type="FunFam" id="1.10.10.10:FF:000214">
    <property type="entry name" value="Methylated-DNA--protein-cysteine methyltransferase"/>
    <property type="match status" value="1"/>
</dbReference>